<sequence>MNKKRSGRREPVILTTEPRPRPGRRRSRSLGGDGLDTPMPGQLLVLLSRLHRSETVVARTDDEARG</sequence>
<accession>A0A2U8W2U3</accession>
<dbReference type="RefSeq" id="WP_109888505.1">
    <property type="nucleotide sequence ID" value="NZ_CP029550.1"/>
</dbReference>
<organism evidence="2 3">
    <name type="scientific">Methylobacterium durans</name>
    <dbReference type="NCBI Taxonomy" id="2202825"/>
    <lineage>
        <taxon>Bacteria</taxon>
        <taxon>Pseudomonadati</taxon>
        <taxon>Pseudomonadota</taxon>
        <taxon>Alphaproteobacteria</taxon>
        <taxon>Hyphomicrobiales</taxon>
        <taxon>Methylobacteriaceae</taxon>
        <taxon>Methylobacterium</taxon>
    </lineage>
</organism>
<dbReference type="EMBL" id="CP029550">
    <property type="protein sequence ID" value="AWN40399.1"/>
    <property type="molecule type" value="Genomic_DNA"/>
</dbReference>
<proteinExistence type="predicted"/>
<dbReference type="OrthoDB" id="8001244at2"/>
<protein>
    <submittedName>
        <fullName evidence="2">Uncharacterized protein</fullName>
    </submittedName>
</protein>
<keyword evidence="3" id="KW-1185">Reference proteome</keyword>
<feature type="region of interest" description="Disordered" evidence="1">
    <location>
        <begin position="1"/>
        <end position="40"/>
    </location>
</feature>
<evidence type="ECO:0000256" key="1">
    <source>
        <dbReference type="SAM" id="MobiDB-lite"/>
    </source>
</evidence>
<dbReference type="KEGG" id="mets:DK389_07415"/>
<evidence type="ECO:0000313" key="2">
    <source>
        <dbReference type="EMBL" id="AWN40399.1"/>
    </source>
</evidence>
<dbReference type="AlphaFoldDB" id="A0A2U8W2U3"/>
<name>A0A2U8W2U3_9HYPH</name>
<gene>
    <name evidence="2" type="ORF">DK389_07415</name>
</gene>
<evidence type="ECO:0000313" key="3">
    <source>
        <dbReference type="Proteomes" id="UP000245926"/>
    </source>
</evidence>
<dbReference type="Proteomes" id="UP000245926">
    <property type="component" value="Chromosome"/>
</dbReference>
<reference evidence="3" key="1">
    <citation type="submission" date="2018-05" db="EMBL/GenBank/DDBJ databases">
        <title>Complete Genome Sequence of Methylobacterium sp. 17SD2-17.</title>
        <authorList>
            <person name="Srinivasan S."/>
        </authorList>
    </citation>
    <scope>NUCLEOTIDE SEQUENCE [LARGE SCALE GENOMIC DNA]</scope>
    <source>
        <strain evidence="3">17SD2-17</strain>
    </source>
</reference>